<protein>
    <submittedName>
        <fullName evidence="2">GDSL esterase/lipase</fullName>
    </submittedName>
</protein>
<dbReference type="Gene3D" id="3.40.50.1820">
    <property type="entry name" value="alpha/beta hydrolase"/>
    <property type="match status" value="1"/>
</dbReference>
<dbReference type="Proteomes" id="UP000623129">
    <property type="component" value="Unassembled WGS sequence"/>
</dbReference>
<dbReference type="SUPFAM" id="SSF53474">
    <property type="entry name" value="alpha/beta-Hydrolases"/>
    <property type="match status" value="1"/>
</dbReference>
<keyword evidence="1" id="KW-0472">Membrane</keyword>
<accession>A0A833QPL6</accession>
<dbReference type="PANTHER" id="PTHR31479:SF2">
    <property type="entry name" value="ALPHA_BETA-HYDROLASES SUPERFAMILY PROTEIN"/>
    <property type="match status" value="1"/>
</dbReference>
<dbReference type="PANTHER" id="PTHR31479">
    <property type="entry name" value="ALPHA/BETA-HYDROLASES SUPERFAMILY PROTEIN"/>
    <property type="match status" value="1"/>
</dbReference>
<feature type="transmembrane region" description="Helical" evidence="1">
    <location>
        <begin position="243"/>
        <end position="266"/>
    </location>
</feature>
<keyword evidence="3" id="KW-1185">Reference proteome</keyword>
<name>A0A833QPL6_9POAL</name>
<evidence type="ECO:0000256" key="1">
    <source>
        <dbReference type="SAM" id="Phobius"/>
    </source>
</evidence>
<comment type="caution">
    <text evidence="2">The sequence shown here is derived from an EMBL/GenBank/DDBJ whole genome shotgun (WGS) entry which is preliminary data.</text>
</comment>
<feature type="transmembrane region" description="Helical" evidence="1">
    <location>
        <begin position="206"/>
        <end position="231"/>
    </location>
</feature>
<dbReference type="EMBL" id="SWLB01000023">
    <property type="protein sequence ID" value="KAF3323378.1"/>
    <property type="molecule type" value="Genomic_DNA"/>
</dbReference>
<organism evidence="2 3">
    <name type="scientific">Carex littledalei</name>
    <dbReference type="NCBI Taxonomy" id="544730"/>
    <lineage>
        <taxon>Eukaryota</taxon>
        <taxon>Viridiplantae</taxon>
        <taxon>Streptophyta</taxon>
        <taxon>Embryophyta</taxon>
        <taxon>Tracheophyta</taxon>
        <taxon>Spermatophyta</taxon>
        <taxon>Magnoliopsida</taxon>
        <taxon>Liliopsida</taxon>
        <taxon>Poales</taxon>
        <taxon>Cyperaceae</taxon>
        <taxon>Cyperoideae</taxon>
        <taxon>Cariceae</taxon>
        <taxon>Carex</taxon>
        <taxon>Carex subgen. Euthyceras</taxon>
    </lineage>
</organism>
<dbReference type="AlphaFoldDB" id="A0A833QPL6"/>
<evidence type="ECO:0000313" key="2">
    <source>
        <dbReference type="EMBL" id="KAF3323378.1"/>
    </source>
</evidence>
<evidence type="ECO:0000313" key="3">
    <source>
        <dbReference type="Proteomes" id="UP000623129"/>
    </source>
</evidence>
<sequence length="357" mass="39203">MGRSAVNVVEEDFSVSGPTHLDAIDWAKPDHQCSIMACLVQATYVLESDRKRKNQEPLAPVWWKCFGFELIKTFVDDKDSSIFGAIFRNTRYNDQTPQAPRFVITFRGTMLEGGNISQDLSHDLLVGDGGLGSTSRLKKATQYVDSHISEFGSEGIFLAGHSLGSSMAMLVGANMATKGIHIKTFLFNLPSCLTDEKTSRRLIARFLQITPLIVGLAVSVGIFPIATIASLGMSASVIMIDTLVVASGIATLTSLAALIGSCVLAMQKRMMQCQTATPFTPYLFVNPGDPVCKNWVTYFRNHLKEKKRSPFQLAGFVESGVLSINSTRSGGILEAHGLKQWWQQGMNLLHQDEYRLS</sequence>
<keyword evidence="1" id="KW-1133">Transmembrane helix</keyword>
<proteinExistence type="predicted"/>
<dbReference type="OrthoDB" id="58570at2759"/>
<keyword evidence="1" id="KW-0812">Transmembrane</keyword>
<dbReference type="InterPro" id="IPR029058">
    <property type="entry name" value="AB_hydrolase_fold"/>
</dbReference>
<reference evidence="2" key="1">
    <citation type="submission" date="2020-01" db="EMBL/GenBank/DDBJ databases">
        <title>Genome sequence of Kobresia littledalei, the first chromosome-level genome in the family Cyperaceae.</title>
        <authorList>
            <person name="Qu G."/>
        </authorList>
    </citation>
    <scope>NUCLEOTIDE SEQUENCE</scope>
    <source>
        <strain evidence="2">C.B.Clarke</strain>
        <tissue evidence="2">Leaf</tissue>
    </source>
</reference>
<gene>
    <name evidence="2" type="ORF">FCM35_KLT12109</name>
</gene>